<evidence type="ECO:0000313" key="3">
    <source>
        <dbReference type="Proteomes" id="UP001341840"/>
    </source>
</evidence>
<accession>A0ABU6SDY7</accession>
<comment type="caution">
    <text evidence="2">The sequence shown here is derived from an EMBL/GenBank/DDBJ whole genome shotgun (WGS) entry which is preliminary data.</text>
</comment>
<feature type="region of interest" description="Disordered" evidence="1">
    <location>
        <begin position="315"/>
        <end position="388"/>
    </location>
</feature>
<gene>
    <name evidence="2" type="ORF">PIB30_037439</name>
</gene>
<feature type="compositionally biased region" description="Low complexity" evidence="1">
    <location>
        <begin position="179"/>
        <end position="190"/>
    </location>
</feature>
<feature type="region of interest" description="Disordered" evidence="1">
    <location>
        <begin position="145"/>
        <end position="196"/>
    </location>
</feature>
<name>A0ABU6SDY7_9FABA</name>
<sequence length="403" mass="43752">MKLSLKFKGQDENHHHSIHHMTAKLPITIFNNPFLSTITASSSSATSSGSDFCFSLSTNFPSGPSLKLSYSPTAISTATASLPFSLSLKSGLGLKGCPRHSPLVFSASFTLSPSYTPLPSFFLHLKPQFGHFSLSKTVFSDPIPPPEPIKPYSATASPDRNAASSGWQEMKLEPFGGRDNNSNSNNSNDSPGTVFVPESSLVEKNNNRNCERRGVSAGVAVMARTMVPVTKGLLLNLRWGVNFPGDSGLKSPYLTVNKIGLERVVEEAKQETNDDNKKGRELQMLNRMCLWMKKDLEDAEKENREMKQLLDEIRIGVSGRSNGGGNGGRKVSHSQHSGAGSSEFERWRSNKSVREENEKKEPPSPPPPPKPRKQQQQNVASDVESELQKAIQAASAAAAAASS</sequence>
<evidence type="ECO:0000256" key="1">
    <source>
        <dbReference type="SAM" id="MobiDB-lite"/>
    </source>
</evidence>
<proteinExistence type="predicted"/>
<dbReference type="Proteomes" id="UP001341840">
    <property type="component" value="Unassembled WGS sequence"/>
</dbReference>
<dbReference type="PANTHER" id="PTHR34285">
    <property type="entry name" value="OS08G0510800 PROTEIN"/>
    <property type="match status" value="1"/>
</dbReference>
<evidence type="ECO:0000313" key="2">
    <source>
        <dbReference type="EMBL" id="MED6134471.1"/>
    </source>
</evidence>
<protein>
    <submittedName>
        <fullName evidence="2">Uncharacterized protein</fullName>
    </submittedName>
</protein>
<dbReference type="PANTHER" id="PTHR34285:SF6">
    <property type="entry name" value="TRANSMEMBRANE PROTEIN"/>
    <property type="match status" value="1"/>
</dbReference>
<feature type="compositionally biased region" description="Basic and acidic residues" evidence="1">
    <location>
        <begin position="343"/>
        <end position="362"/>
    </location>
</feature>
<dbReference type="EMBL" id="JASCZI010060603">
    <property type="protein sequence ID" value="MED6134471.1"/>
    <property type="molecule type" value="Genomic_DNA"/>
</dbReference>
<organism evidence="2 3">
    <name type="scientific">Stylosanthes scabra</name>
    <dbReference type="NCBI Taxonomy" id="79078"/>
    <lineage>
        <taxon>Eukaryota</taxon>
        <taxon>Viridiplantae</taxon>
        <taxon>Streptophyta</taxon>
        <taxon>Embryophyta</taxon>
        <taxon>Tracheophyta</taxon>
        <taxon>Spermatophyta</taxon>
        <taxon>Magnoliopsida</taxon>
        <taxon>eudicotyledons</taxon>
        <taxon>Gunneridae</taxon>
        <taxon>Pentapetalae</taxon>
        <taxon>rosids</taxon>
        <taxon>fabids</taxon>
        <taxon>Fabales</taxon>
        <taxon>Fabaceae</taxon>
        <taxon>Papilionoideae</taxon>
        <taxon>50 kb inversion clade</taxon>
        <taxon>dalbergioids sensu lato</taxon>
        <taxon>Dalbergieae</taxon>
        <taxon>Pterocarpus clade</taxon>
        <taxon>Stylosanthes</taxon>
    </lineage>
</organism>
<feature type="compositionally biased region" description="Polar residues" evidence="1">
    <location>
        <begin position="154"/>
        <end position="167"/>
    </location>
</feature>
<reference evidence="2 3" key="1">
    <citation type="journal article" date="2023" name="Plants (Basel)">
        <title>Bridging the Gap: Combining Genomics and Transcriptomics Approaches to Understand Stylosanthes scabra, an Orphan Legume from the Brazilian Caatinga.</title>
        <authorList>
            <person name="Ferreira-Neto J.R.C."/>
            <person name="da Silva M.D."/>
            <person name="Binneck E."/>
            <person name="de Melo N.F."/>
            <person name="da Silva R.H."/>
            <person name="de Melo A.L.T.M."/>
            <person name="Pandolfi V."/>
            <person name="Bustamante F.O."/>
            <person name="Brasileiro-Vidal A.C."/>
            <person name="Benko-Iseppon A.M."/>
        </authorList>
    </citation>
    <scope>NUCLEOTIDE SEQUENCE [LARGE SCALE GENOMIC DNA]</scope>
    <source>
        <tissue evidence="2">Leaves</tissue>
    </source>
</reference>
<keyword evidence="3" id="KW-1185">Reference proteome</keyword>